<dbReference type="PANTHER" id="PTHR46732:SF8">
    <property type="entry name" value="ATP-DEPENDENT PROTEASE LA (LON) DOMAIN PROTEIN"/>
    <property type="match status" value="1"/>
</dbReference>
<evidence type="ECO:0000313" key="2">
    <source>
        <dbReference type="EMBL" id="SCB53894.1"/>
    </source>
</evidence>
<sequence length="225" mass="25004">MPINIEYRGPADLPEIIPVFPLPGALLLPRGQMPLNIFEPRYLSMVDDSFRDGHRLIGMIQPDVTHSPKNSDKPTLFRVGCVGRITQLAESGDGRYILELTGVSRFKVVEELEVLTAYRQCKVDFFAFVDDFTARMGEDEVDREALLAVLADFLKANNLKVDWEGVESAPNEALVNALAMMSPYGPAEKQAMLEAPDLKTRAEILIAVTEMDLAKKRTSGDPPLQ</sequence>
<name>A0A1C3XPF5_9BRAD</name>
<dbReference type="PROSITE" id="PS51787">
    <property type="entry name" value="LON_N"/>
    <property type="match status" value="1"/>
</dbReference>
<proteinExistence type="predicted"/>
<dbReference type="InterPro" id="IPR003111">
    <property type="entry name" value="Lon_prtase_N"/>
</dbReference>
<dbReference type="RefSeq" id="WP_091965384.1">
    <property type="nucleotide sequence ID" value="NZ_FMAI01000021.1"/>
</dbReference>
<dbReference type="EMBL" id="FMAI01000021">
    <property type="protein sequence ID" value="SCB53894.1"/>
    <property type="molecule type" value="Genomic_DNA"/>
</dbReference>
<keyword evidence="3" id="KW-1185">Reference proteome</keyword>
<dbReference type="SUPFAM" id="SSF88697">
    <property type="entry name" value="PUA domain-like"/>
    <property type="match status" value="1"/>
</dbReference>
<feature type="domain" description="Lon N-terminal" evidence="1">
    <location>
        <begin position="17"/>
        <end position="213"/>
    </location>
</feature>
<evidence type="ECO:0000313" key="3">
    <source>
        <dbReference type="Proteomes" id="UP000199184"/>
    </source>
</evidence>
<evidence type="ECO:0000259" key="1">
    <source>
        <dbReference type="PROSITE" id="PS51787"/>
    </source>
</evidence>
<dbReference type="Pfam" id="PF02190">
    <property type="entry name" value="LON_substr_bdg"/>
    <property type="match status" value="1"/>
</dbReference>
<dbReference type="InterPro" id="IPR015947">
    <property type="entry name" value="PUA-like_sf"/>
</dbReference>
<dbReference type="PANTHER" id="PTHR46732">
    <property type="entry name" value="ATP-DEPENDENT PROTEASE LA (LON) DOMAIN PROTEIN"/>
    <property type="match status" value="1"/>
</dbReference>
<dbReference type="SMART" id="SM00464">
    <property type="entry name" value="LON"/>
    <property type="match status" value="1"/>
</dbReference>
<dbReference type="AlphaFoldDB" id="A0A1C3XPF5"/>
<accession>A0A1C3XPF5</accession>
<dbReference type="Gene3D" id="2.30.130.40">
    <property type="entry name" value="LON domain-like"/>
    <property type="match status" value="1"/>
</dbReference>
<reference evidence="3" key="1">
    <citation type="submission" date="2016-08" db="EMBL/GenBank/DDBJ databases">
        <authorList>
            <person name="Varghese N."/>
            <person name="Submissions Spin"/>
        </authorList>
    </citation>
    <scope>NUCLEOTIDE SEQUENCE [LARGE SCALE GENOMIC DNA]</scope>
    <source>
        <strain evidence="3">ERR11</strain>
    </source>
</reference>
<gene>
    <name evidence="2" type="ORF">GA0061098_1021101</name>
</gene>
<dbReference type="InterPro" id="IPR046336">
    <property type="entry name" value="Lon_prtase_N_sf"/>
</dbReference>
<dbReference type="Proteomes" id="UP000199184">
    <property type="component" value="Unassembled WGS sequence"/>
</dbReference>
<organism evidence="2 3">
    <name type="scientific">Bradyrhizobium shewense</name>
    <dbReference type="NCBI Taxonomy" id="1761772"/>
    <lineage>
        <taxon>Bacteria</taxon>
        <taxon>Pseudomonadati</taxon>
        <taxon>Pseudomonadota</taxon>
        <taxon>Alphaproteobacteria</taxon>
        <taxon>Hyphomicrobiales</taxon>
        <taxon>Nitrobacteraceae</taxon>
        <taxon>Bradyrhizobium</taxon>
    </lineage>
</organism>
<protein>
    <recommendedName>
        <fullName evidence="1">Lon N-terminal domain-containing protein</fullName>
    </recommendedName>
</protein>